<evidence type="ECO:0000256" key="8">
    <source>
        <dbReference type="ARBA" id="ARBA00060041"/>
    </source>
</evidence>
<dbReference type="GO" id="GO:0015648">
    <property type="term" value="F:lipid-linked peptidoglycan transporter activity"/>
    <property type="evidence" value="ECO:0007669"/>
    <property type="project" value="UniProtKB-UniRule"/>
</dbReference>
<evidence type="ECO:0000256" key="11">
    <source>
        <dbReference type="PIRNR" id="PIRNR002869"/>
    </source>
</evidence>
<dbReference type="OrthoDB" id="9816572at2"/>
<name>A0A1Y5RKV0_9PROT</name>
<evidence type="ECO:0000256" key="1">
    <source>
        <dbReference type="ARBA" id="ARBA00004651"/>
    </source>
</evidence>
<evidence type="ECO:0000256" key="4">
    <source>
        <dbReference type="ARBA" id="ARBA00022960"/>
    </source>
</evidence>
<keyword evidence="4 10" id="KW-0133">Cell shape</keyword>
<feature type="transmembrane region" description="Helical" evidence="10">
    <location>
        <begin position="274"/>
        <end position="292"/>
    </location>
</feature>
<feature type="transmembrane region" description="Helical" evidence="10">
    <location>
        <begin position="313"/>
        <end position="337"/>
    </location>
</feature>
<evidence type="ECO:0000256" key="5">
    <source>
        <dbReference type="ARBA" id="ARBA00022984"/>
    </source>
</evidence>
<sequence>MNLAKAAATVGGFTMLSRILGFVRDILIAAMLGAGPLADAFVVAFRIPNLFRRLVAEGAFTAAFVPMFSRRLEASGKEAARAFGEQVFSVMLVTVGLFTLLAEIFMPYLMYGLAPGFSADADKFALAVELTRITFPYLLAMALVSLLGGMLNAVYRFAAMAAAPVLLNIILIAALAIVVPLVGLPGQVLAWGVAVAGLAQLVYLMVASAREGLRPRLVRPRFDAAIRRLLTLMLPAALGAGVTQINIVVGTMIASFLSTGAIAHLYYADRVYQLPLGVIGIAIGTALLPLLSRQLRAGEDGAAMQSLNRGLEFSLLLTLPAAVALATIAGPIAIVLFERGAFTAADSMATAGALAAYAFGLPAFVLVKVLAPPFFAREDTRTPVIVATAAVAANIALSLALIGPLGHVGIALATTLAGWLNALLLMVLLHRRDFLAADPRFRRRFPRIVLAATLMGAALLAARPLVMPMLADGPTMRIAVLIGLVAGGALVFAISVTLGGGARPADLKALFRREPSAAAKPGPDADAGGDPS</sequence>
<dbReference type="GO" id="GO:0071555">
    <property type="term" value="P:cell wall organization"/>
    <property type="evidence" value="ECO:0007669"/>
    <property type="project" value="UniProtKB-UniRule"/>
</dbReference>
<keyword evidence="10 11" id="KW-0813">Transport</keyword>
<dbReference type="GO" id="GO:0005886">
    <property type="term" value="C:plasma membrane"/>
    <property type="evidence" value="ECO:0007669"/>
    <property type="project" value="UniProtKB-SubCell"/>
</dbReference>
<dbReference type="GO" id="GO:0009252">
    <property type="term" value="P:peptidoglycan biosynthetic process"/>
    <property type="evidence" value="ECO:0007669"/>
    <property type="project" value="UniProtKB-UniRule"/>
</dbReference>
<dbReference type="AlphaFoldDB" id="A0A1Y5RKV0"/>
<keyword evidence="13" id="KW-1185">Reference proteome</keyword>
<keyword evidence="10" id="KW-0997">Cell inner membrane</keyword>
<comment type="pathway">
    <text evidence="10">Cell wall biogenesis; peptidoglycan biosynthesis.</text>
</comment>
<evidence type="ECO:0000313" key="13">
    <source>
        <dbReference type="Proteomes" id="UP000193200"/>
    </source>
</evidence>
<feature type="transmembrane region" description="Helical" evidence="10">
    <location>
        <begin position="134"/>
        <end position="155"/>
    </location>
</feature>
<dbReference type="Proteomes" id="UP000193200">
    <property type="component" value="Unassembled WGS sequence"/>
</dbReference>
<dbReference type="Pfam" id="PF03023">
    <property type="entry name" value="MurJ"/>
    <property type="match status" value="1"/>
</dbReference>
<feature type="transmembrane region" description="Helical" evidence="10">
    <location>
        <begin position="349"/>
        <end position="371"/>
    </location>
</feature>
<dbReference type="UniPathway" id="UPA00219"/>
<feature type="transmembrane region" description="Helical" evidence="10">
    <location>
        <begin position="188"/>
        <end position="208"/>
    </location>
</feature>
<protein>
    <recommendedName>
        <fullName evidence="10">Probable lipid II flippase MurJ</fullName>
    </recommendedName>
</protein>
<feature type="transmembrane region" description="Helical" evidence="10">
    <location>
        <begin position="383"/>
        <end position="402"/>
    </location>
</feature>
<gene>
    <name evidence="10 12" type="primary">murJ</name>
    <name evidence="12" type="ORF">OCH7691_00453</name>
</gene>
<proteinExistence type="inferred from homology"/>
<evidence type="ECO:0000256" key="10">
    <source>
        <dbReference type="HAMAP-Rule" id="MF_02078"/>
    </source>
</evidence>
<feature type="transmembrane region" description="Helical" evidence="10">
    <location>
        <begin position="478"/>
        <end position="502"/>
    </location>
</feature>
<evidence type="ECO:0000313" key="12">
    <source>
        <dbReference type="EMBL" id="SLN19643.1"/>
    </source>
</evidence>
<comment type="subcellular location">
    <subcellularLocation>
        <location evidence="10">Cell inner membrane</location>
        <topology evidence="10">Multi-pass membrane protein</topology>
    </subcellularLocation>
    <subcellularLocation>
        <location evidence="1">Cell membrane</location>
        <topology evidence="1">Multi-pass membrane protein</topology>
    </subcellularLocation>
</comment>
<feature type="transmembrane region" description="Helical" evidence="10">
    <location>
        <begin position="229"/>
        <end position="254"/>
    </location>
</feature>
<dbReference type="InterPro" id="IPR051050">
    <property type="entry name" value="Lipid_II_flippase_MurJ/MviN"/>
</dbReference>
<dbReference type="GO" id="GO:0034204">
    <property type="term" value="P:lipid translocation"/>
    <property type="evidence" value="ECO:0007669"/>
    <property type="project" value="TreeGrafter"/>
</dbReference>
<organism evidence="12 13">
    <name type="scientific">Oceanibacterium hippocampi</name>
    <dbReference type="NCBI Taxonomy" id="745714"/>
    <lineage>
        <taxon>Bacteria</taxon>
        <taxon>Pseudomonadati</taxon>
        <taxon>Pseudomonadota</taxon>
        <taxon>Alphaproteobacteria</taxon>
        <taxon>Sneathiellales</taxon>
        <taxon>Sneathiellaceae</taxon>
        <taxon>Oceanibacterium</taxon>
    </lineage>
</organism>
<evidence type="ECO:0000256" key="9">
    <source>
        <dbReference type="ARBA" id="ARBA00061532"/>
    </source>
</evidence>
<keyword evidence="2 10" id="KW-1003">Cell membrane</keyword>
<evidence type="ECO:0000256" key="3">
    <source>
        <dbReference type="ARBA" id="ARBA00022692"/>
    </source>
</evidence>
<accession>A0A1Y5RKV0</accession>
<feature type="transmembrane region" description="Helical" evidence="10">
    <location>
        <begin position="448"/>
        <end position="466"/>
    </location>
</feature>
<dbReference type="InParanoid" id="A0A1Y5RKV0"/>
<comment type="function">
    <text evidence="8 10 11">Involved in peptidoglycan biosynthesis. Transports lipid-linked peptidoglycan precursors from the inner to the outer leaflet of the cytoplasmic membrane.</text>
</comment>
<dbReference type="FunCoup" id="A0A1Y5RKV0">
    <property type="interactions" value="348"/>
</dbReference>
<dbReference type="RefSeq" id="WP_085881793.1">
    <property type="nucleotide sequence ID" value="NZ_FWFR01000001.1"/>
</dbReference>
<feature type="transmembrane region" description="Helical" evidence="10">
    <location>
        <begin position="408"/>
        <end position="428"/>
    </location>
</feature>
<keyword evidence="7 10" id="KW-0472">Membrane</keyword>
<comment type="similarity">
    <text evidence="9 10 11">Belongs to the MurJ/MviN family.</text>
</comment>
<evidence type="ECO:0000256" key="2">
    <source>
        <dbReference type="ARBA" id="ARBA00022475"/>
    </source>
</evidence>
<dbReference type="PRINTS" id="PR01806">
    <property type="entry name" value="VIRFACTRMVIN"/>
</dbReference>
<dbReference type="InterPro" id="IPR004268">
    <property type="entry name" value="MurJ"/>
</dbReference>
<feature type="transmembrane region" description="Helical" evidence="10">
    <location>
        <begin position="162"/>
        <end position="182"/>
    </location>
</feature>
<dbReference type="PANTHER" id="PTHR47019">
    <property type="entry name" value="LIPID II FLIPPASE MURJ"/>
    <property type="match status" value="1"/>
</dbReference>
<keyword evidence="3 10" id="KW-0812">Transmembrane</keyword>
<dbReference type="EMBL" id="FWFR01000001">
    <property type="protein sequence ID" value="SLN19643.1"/>
    <property type="molecule type" value="Genomic_DNA"/>
</dbReference>
<keyword evidence="6 10" id="KW-1133">Transmembrane helix</keyword>
<dbReference type="HAMAP" id="MF_02078">
    <property type="entry name" value="MurJ_MviN"/>
    <property type="match status" value="1"/>
</dbReference>
<dbReference type="PIRSF" id="PIRSF002869">
    <property type="entry name" value="MviN"/>
    <property type="match status" value="1"/>
</dbReference>
<evidence type="ECO:0000256" key="6">
    <source>
        <dbReference type="ARBA" id="ARBA00022989"/>
    </source>
</evidence>
<feature type="transmembrane region" description="Helical" evidence="10">
    <location>
        <begin position="90"/>
        <end position="114"/>
    </location>
</feature>
<keyword evidence="5 10" id="KW-0573">Peptidoglycan synthesis</keyword>
<dbReference type="PANTHER" id="PTHR47019:SF1">
    <property type="entry name" value="LIPID II FLIPPASE MURJ"/>
    <property type="match status" value="1"/>
</dbReference>
<feature type="transmembrane region" description="Helical" evidence="10">
    <location>
        <begin position="26"/>
        <end position="45"/>
    </location>
</feature>
<dbReference type="NCBIfam" id="TIGR01695">
    <property type="entry name" value="murJ_mviN"/>
    <property type="match status" value="1"/>
</dbReference>
<reference evidence="12 13" key="1">
    <citation type="submission" date="2017-03" db="EMBL/GenBank/DDBJ databases">
        <authorList>
            <person name="Afonso C.L."/>
            <person name="Miller P.J."/>
            <person name="Scott M.A."/>
            <person name="Spackman E."/>
            <person name="Goraichik I."/>
            <person name="Dimitrov K.M."/>
            <person name="Suarez D.L."/>
            <person name="Swayne D.E."/>
        </authorList>
    </citation>
    <scope>NUCLEOTIDE SEQUENCE [LARGE SCALE GENOMIC DNA]</scope>
    <source>
        <strain evidence="12 13">CECT 7691</strain>
    </source>
</reference>
<dbReference type="CDD" id="cd13123">
    <property type="entry name" value="MATE_MurJ_like"/>
    <property type="match status" value="1"/>
</dbReference>
<keyword evidence="10 11" id="KW-0961">Cell wall biogenesis/degradation</keyword>
<dbReference type="GO" id="GO:0008360">
    <property type="term" value="P:regulation of cell shape"/>
    <property type="evidence" value="ECO:0007669"/>
    <property type="project" value="UniProtKB-UniRule"/>
</dbReference>
<evidence type="ECO:0000256" key="7">
    <source>
        <dbReference type="ARBA" id="ARBA00023136"/>
    </source>
</evidence>